<evidence type="ECO:0000259" key="14">
    <source>
        <dbReference type="PROSITE" id="PS50110"/>
    </source>
</evidence>
<dbReference type="InterPro" id="IPR015943">
    <property type="entry name" value="WD40/YVTN_repeat-like_dom_sf"/>
</dbReference>
<dbReference type="Gene3D" id="2.130.10.10">
    <property type="entry name" value="YVTN repeat-like/Quinoprotein amine dehydrogenase"/>
    <property type="match status" value="2"/>
</dbReference>
<keyword evidence="16" id="KW-1185">Reference proteome</keyword>
<dbReference type="Pfam" id="PF02518">
    <property type="entry name" value="HATPase_c"/>
    <property type="match status" value="1"/>
</dbReference>
<dbReference type="InterPro" id="IPR004358">
    <property type="entry name" value="Sig_transdc_His_kin-like_C"/>
</dbReference>
<dbReference type="Pfam" id="PF07495">
    <property type="entry name" value="Y_Y_Y"/>
    <property type="match status" value="1"/>
</dbReference>
<keyword evidence="9" id="KW-0804">Transcription</keyword>
<evidence type="ECO:0000256" key="5">
    <source>
        <dbReference type="ARBA" id="ARBA00022777"/>
    </source>
</evidence>
<dbReference type="PRINTS" id="PR00344">
    <property type="entry name" value="BCTRLSENSOR"/>
</dbReference>
<keyword evidence="12" id="KW-1133">Transmembrane helix</keyword>
<dbReference type="PANTHER" id="PTHR43547">
    <property type="entry name" value="TWO-COMPONENT HISTIDINE KINASE"/>
    <property type="match status" value="1"/>
</dbReference>
<dbReference type="InterPro" id="IPR003594">
    <property type="entry name" value="HATPase_dom"/>
</dbReference>
<keyword evidence="6" id="KW-0902">Two-component regulatory system</keyword>
<dbReference type="Gene3D" id="3.30.565.10">
    <property type="entry name" value="Histidine kinase-like ATPase, C-terminal domain"/>
    <property type="match status" value="1"/>
</dbReference>
<sequence length="1435" mass="161011">MTNYTAKEYNSSPQNWAIVEDNRGVMYFGNTSCLLEYNGVKWRKIVFNTDAIVRSLGKDKNGTIYYGGYSDFGYLAPDSLGQPKMHSLLKFVPVAYRNFNDVWTVIATDEGVYFQSRERIFRFQKINEGGKESWKLRIWNSPQRFMYAFYFDNTYYVHQQGVGILKLVNDKLVFVQGSSFLGKERVQVMLPYTNKDQALKQYLFGAFNSGLYLYNGSSFTHFSTDADSLLFNNTLYKGITLRDGSYALSTAGRGIVILDKQGKKLQQLNREVGLQDESVYAVYTDKKGTLWMALDNGISRVEAASPFTQFTIQSGISTATINVNRFEGDLYIGTTNGLLKLNPNTAKFGQVKDIPANQVFALIPDSNKMLVSTDGLFSLENNKIHTIKESVAGDFLVSGLYISKKNRNILFAGLSGGMAVLKRNTSVSPSGKSAAWVYEGLVPGVTEDVWTFAESRDGSIWAGTQQGSIRLTNFTDNNGHLSLANIQVKKFGTADGLSEGSIYVSSIQGTVFFVSGKSVFRFNTDSQRFMVDTSFGKMGFGNDPNQYVVKTDYKERVWLNFGKETALATPKPGGGYLIEKTPFLPIADHVVANIFPEPNGIVWFATTDGLIRYNENLKKDYSEPFTTLLQNIIAEKQALALTLSSSQKKTLPYNQNSLRFDYAAPFFEQEKKTQYQTWLEGFEPGWSNWDNNTYKEYTNLPGGKYHFHVRAKNVYQNISQEAQYSFTIKFPWYQTWWAYLLYILVALSAIYLFTRYRTSKLRKQQIELERKVQERTREVQQQAEELTTVNQISQALASQINLDDLIKLVGEQMRQLFKANIVYLALLDKKSNTISFPYQYGEALQPMKLGEGITSKVLMSGQPILINKDVHEVAEQMGIRRVGIPAASYIGVPIPIGDEAIGVLSVQSTVQENRFSDKDVHLLSTIAAHVGTALRKAKLFEEVKQARQEADTARKAAEAANEAKSAFLSTVSHELRTPLTSVLGFAKIIKKRLEEKILPLVDSSDPKIDKTVHQVSDNLNVVITEGERLTNLINDVLDLAKIEAGKMEWNLEPIEISSVAERSIAATTSLFEQKKLVLEKQIQTDLPEIMGDRDKLIQVMVNLISNAVKFTPEGSVTCRVYRKDDEIVVDISDTGIGIASQDHAAVFEQFKQVGGDTLTDKPKGTGLGLPICKEIIEHHGGRIWLESEPGKGSTFSFALPIIKSDVKLLHFNDLVRRLNEQMKQSTLNRKGSKATILVVDDDESIRSLLRQELSDAGYIIEEATNGKEALSKVRANRPDLVILDIMMPEMNGFDVAAILKNDPFTMDIPILVLSIIQDKARGYRIGVDQYLTKPIDTTKLFDEVGHLLEQGKSKKKVMVVDEDKNAIHTLTDVLAAKGYHVVESDGKELIQKAIDAKPDIIILNALVSRKQEIVQSLRFEKGLENVLFIIYQPPK</sequence>
<reference evidence="16" key="1">
    <citation type="submission" date="2015-01" db="EMBL/GenBank/DDBJ databases">
        <title>Flavisolibacter sp./LCS9/ whole genome sequencing.</title>
        <authorList>
            <person name="Kim M.K."/>
            <person name="Srinivasan S."/>
            <person name="Lee J.-J."/>
        </authorList>
    </citation>
    <scope>NUCLEOTIDE SEQUENCE [LARGE SCALE GENOMIC DNA]</scope>
    <source>
        <strain evidence="16">LCS9</strain>
    </source>
</reference>
<keyword evidence="11" id="KW-0175">Coiled coil</keyword>
<keyword evidence="8" id="KW-0238">DNA-binding</keyword>
<keyword evidence="3 10" id="KW-0597">Phosphoprotein</keyword>
<dbReference type="InterPro" id="IPR011123">
    <property type="entry name" value="Y_Y_Y"/>
</dbReference>
<feature type="coiled-coil region" evidence="11">
    <location>
        <begin position="936"/>
        <end position="963"/>
    </location>
</feature>
<reference evidence="15 16" key="2">
    <citation type="journal article" date="2016" name="Int. J. Syst. Evol. Microbiol.">
        <title>Flavisolibacter tropicus sp. nov., isolated from tropical soil.</title>
        <authorList>
            <person name="Lee J.J."/>
            <person name="Kang M.S."/>
            <person name="Kim G.S."/>
            <person name="Lee C.S."/>
            <person name="Lim S."/>
            <person name="Lee J."/>
            <person name="Roh S.H."/>
            <person name="Kang H."/>
            <person name="Ha J.M."/>
            <person name="Bae S."/>
            <person name="Jung H.Y."/>
            <person name="Kim M.K."/>
        </authorList>
    </citation>
    <scope>NUCLEOTIDE SEQUENCE [LARGE SCALE GENOMIC DNA]</scope>
    <source>
        <strain evidence="15 16">LCS9</strain>
    </source>
</reference>
<evidence type="ECO:0000256" key="4">
    <source>
        <dbReference type="ARBA" id="ARBA00022679"/>
    </source>
</evidence>
<dbReference type="InterPro" id="IPR031815">
    <property type="entry name" value="DUF5074"/>
</dbReference>
<dbReference type="Pfam" id="PF16819">
    <property type="entry name" value="DUF5074"/>
    <property type="match status" value="1"/>
</dbReference>
<keyword evidence="7" id="KW-0805">Transcription regulation</keyword>
<dbReference type="SUPFAM" id="SSF55781">
    <property type="entry name" value="GAF domain-like"/>
    <property type="match status" value="1"/>
</dbReference>
<evidence type="ECO:0000313" key="15">
    <source>
        <dbReference type="EMBL" id="ANE53717.1"/>
    </source>
</evidence>
<dbReference type="Pfam" id="PF00072">
    <property type="entry name" value="Response_reg"/>
    <property type="match status" value="1"/>
</dbReference>
<dbReference type="InterPro" id="IPR003018">
    <property type="entry name" value="GAF"/>
</dbReference>
<dbReference type="GO" id="GO:0000155">
    <property type="term" value="F:phosphorelay sensor kinase activity"/>
    <property type="evidence" value="ECO:0007669"/>
    <property type="project" value="InterPro"/>
</dbReference>
<evidence type="ECO:0000256" key="9">
    <source>
        <dbReference type="ARBA" id="ARBA00023163"/>
    </source>
</evidence>
<evidence type="ECO:0000256" key="10">
    <source>
        <dbReference type="PROSITE-ProRule" id="PRU00169"/>
    </source>
</evidence>
<evidence type="ECO:0000256" key="12">
    <source>
        <dbReference type="SAM" id="Phobius"/>
    </source>
</evidence>
<dbReference type="InterPro" id="IPR036890">
    <property type="entry name" value="HATPase_C_sf"/>
</dbReference>
<organism evidence="15 16">
    <name type="scientific">Flavisolibacter tropicus</name>
    <dbReference type="NCBI Taxonomy" id="1492898"/>
    <lineage>
        <taxon>Bacteria</taxon>
        <taxon>Pseudomonadati</taxon>
        <taxon>Bacteroidota</taxon>
        <taxon>Chitinophagia</taxon>
        <taxon>Chitinophagales</taxon>
        <taxon>Chitinophagaceae</taxon>
        <taxon>Flavisolibacter</taxon>
    </lineage>
</organism>
<dbReference type="Gene3D" id="1.10.287.130">
    <property type="match status" value="1"/>
</dbReference>
<feature type="modified residue" description="4-aspartylphosphate" evidence="10">
    <location>
        <position position="1284"/>
    </location>
</feature>
<dbReference type="SUPFAM" id="SSF63829">
    <property type="entry name" value="Calcium-dependent phosphotriesterase"/>
    <property type="match status" value="2"/>
</dbReference>
<comment type="catalytic activity">
    <reaction evidence="1">
        <text>ATP + protein L-histidine = ADP + protein N-phospho-L-histidine.</text>
        <dbReference type="EC" id="2.7.13.3"/>
    </reaction>
</comment>
<dbReference type="PATRIC" id="fig|1492898.3.peg.5396"/>
<dbReference type="InterPro" id="IPR011006">
    <property type="entry name" value="CheY-like_superfamily"/>
</dbReference>
<dbReference type="InterPro" id="IPR005467">
    <property type="entry name" value="His_kinase_dom"/>
</dbReference>
<name>A0A172U408_9BACT</name>
<dbReference type="SMART" id="SM00448">
    <property type="entry name" value="REC"/>
    <property type="match status" value="1"/>
</dbReference>
<dbReference type="Gene3D" id="3.40.50.2300">
    <property type="match status" value="2"/>
</dbReference>
<dbReference type="EC" id="2.7.13.3" evidence="2"/>
<gene>
    <name evidence="15" type="ORF">SY85_24845</name>
</gene>
<dbReference type="Gene3D" id="3.30.450.40">
    <property type="match status" value="1"/>
</dbReference>
<dbReference type="PROSITE" id="PS50110">
    <property type="entry name" value="RESPONSE_REGULATORY"/>
    <property type="match status" value="1"/>
</dbReference>
<keyword evidence="12" id="KW-0472">Membrane</keyword>
<dbReference type="KEGG" id="fla:SY85_24845"/>
<feature type="domain" description="Response regulatory" evidence="14">
    <location>
        <begin position="1235"/>
        <end position="1348"/>
    </location>
</feature>
<dbReference type="InterPro" id="IPR013783">
    <property type="entry name" value="Ig-like_fold"/>
</dbReference>
<dbReference type="InterPro" id="IPR003661">
    <property type="entry name" value="HisK_dim/P_dom"/>
</dbReference>
<dbReference type="STRING" id="1492898.SY85_24845"/>
<dbReference type="SMART" id="SM00388">
    <property type="entry name" value="HisKA"/>
    <property type="match status" value="1"/>
</dbReference>
<evidence type="ECO:0000256" key="7">
    <source>
        <dbReference type="ARBA" id="ARBA00023015"/>
    </source>
</evidence>
<dbReference type="Gene3D" id="2.60.40.10">
    <property type="entry name" value="Immunoglobulins"/>
    <property type="match status" value="1"/>
</dbReference>
<evidence type="ECO:0000256" key="11">
    <source>
        <dbReference type="SAM" id="Coils"/>
    </source>
</evidence>
<protein>
    <recommendedName>
        <fullName evidence="2">histidine kinase</fullName>
        <ecNumber evidence="2">2.7.13.3</ecNumber>
    </recommendedName>
</protein>
<proteinExistence type="predicted"/>
<dbReference type="PROSITE" id="PS50109">
    <property type="entry name" value="HIS_KIN"/>
    <property type="match status" value="1"/>
</dbReference>
<evidence type="ECO:0000256" key="2">
    <source>
        <dbReference type="ARBA" id="ARBA00012438"/>
    </source>
</evidence>
<dbReference type="CDD" id="cd16922">
    <property type="entry name" value="HATPase_EvgS-ArcB-TorS-like"/>
    <property type="match status" value="1"/>
</dbReference>
<feature type="domain" description="Histidine kinase" evidence="13">
    <location>
        <begin position="970"/>
        <end position="1203"/>
    </location>
</feature>
<accession>A0A172U408</accession>
<dbReference type="FunFam" id="3.30.565.10:FF:000010">
    <property type="entry name" value="Sensor histidine kinase RcsC"/>
    <property type="match status" value="1"/>
</dbReference>
<dbReference type="EMBL" id="CP011390">
    <property type="protein sequence ID" value="ANE53717.1"/>
    <property type="molecule type" value="Genomic_DNA"/>
</dbReference>
<evidence type="ECO:0000256" key="8">
    <source>
        <dbReference type="ARBA" id="ARBA00023125"/>
    </source>
</evidence>
<dbReference type="SUPFAM" id="SSF55874">
    <property type="entry name" value="ATPase domain of HSP90 chaperone/DNA topoisomerase II/histidine kinase"/>
    <property type="match status" value="1"/>
</dbReference>
<dbReference type="Proteomes" id="UP000077177">
    <property type="component" value="Chromosome"/>
</dbReference>
<evidence type="ECO:0000259" key="13">
    <source>
        <dbReference type="PROSITE" id="PS50109"/>
    </source>
</evidence>
<dbReference type="InterPro" id="IPR036097">
    <property type="entry name" value="HisK_dim/P_sf"/>
</dbReference>
<dbReference type="SMART" id="SM00387">
    <property type="entry name" value="HATPase_c"/>
    <property type="match status" value="1"/>
</dbReference>
<dbReference type="SUPFAM" id="SSF52172">
    <property type="entry name" value="CheY-like"/>
    <property type="match status" value="2"/>
</dbReference>
<dbReference type="InterPro" id="IPR001789">
    <property type="entry name" value="Sig_transdc_resp-reg_receiver"/>
</dbReference>
<dbReference type="SUPFAM" id="SSF47384">
    <property type="entry name" value="Homodimeric domain of signal transducing histidine kinase"/>
    <property type="match status" value="1"/>
</dbReference>
<dbReference type="CDD" id="cd00082">
    <property type="entry name" value="HisKA"/>
    <property type="match status" value="1"/>
</dbReference>
<dbReference type="Pfam" id="PF13185">
    <property type="entry name" value="GAF_2"/>
    <property type="match status" value="1"/>
</dbReference>
<dbReference type="FunFam" id="3.40.50.2300:FF:000001">
    <property type="entry name" value="DNA-binding response regulator PhoB"/>
    <property type="match status" value="1"/>
</dbReference>
<evidence type="ECO:0000256" key="3">
    <source>
        <dbReference type="ARBA" id="ARBA00022553"/>
    </source>
</evidence>
<keyword evidence="5" id="KW-0418">Kinase</keyword>
<feature type="transmembrane region" description="Helical" evidence="12">
    <location>
        <begin position="736"/>
        <end position="754"/>
    </location>
</feature>
<dbReference type="SMART" id="SM00065">
    <property type="entry name" value="GAF"/>
    <property type="match status" value="1"/>
</dbReference>
<dbReference type="Pfam" id="PF00512">
    <property type="entry name" value="HisKA"/>
    <property type="match status" value="1"/>
</dbReference>
<dbReference type="GO" id="GO:0003677">
    <property type="term" value="F:DNA binding"/>
    <property type="evidence" value="ECO:0007669"/>
    <property type="project" value="UniProtKB-KW"/>
</dbReference>
<keyword evidence="12" id="KW-0812">Transmembrane</keyword>
<dbReference type="InterPro" id="IPR029016">
    <property type="entry name" value="GAF-like_dom_sf"/>
</dbReference>
<evidence type="ECO:0000313" key="16">
    <source>
        <dbReference type="Proteomes" id="UP000077177"/>
    </source>
</evidence>
<keyword evidence="4" id="KW-0808">Transferase</keyword>
<dbReference type="PANTHER" id="PTHR43547:SF2">
    <property type="entry name" value="HYBRID SIGNAL TRANSDUCTION HISTIDINE KINASE C"/>
    <property type="match status" value="1"/>
</dbReference>
<evidence type="ECO:0000256" key="1">
    <source>
        <dbReference type="ARBA" id="ARBA00000085"/>
    </source>
</evidence>
<evidence type="ECO:0000256" key="6">
    <source>
        <dbReference type="ARBA" id="ARBA00023012"/>
    </source>
</evidence>